<dbReference type="AlphaFoldDB" id="A0A2S3UJA3"/>
<dbReference type="GO" id="GO:0003824">
    <property type="term" value="F:catalytic activity"/>
    <property type="evidence" value="ECO:0007669"/>
    <property type="project" value="InterPro"/>
</dbReference>
<dbReference type="InterPro" id="IPR007197">
    <property type="entry name" value="rSAM"/>
</dbReference>
<reference evidence="9 10" key="1">
    <citation type="submission" date="2018-01" db="EMBL/GenBank/DDBJ databases">
        <title>Genomic Encyclopedia of Archaeal and Bacterial Type Strains, Phase II (KMG-II): from individual species to whole genera.</title>
        <authorList>
            <person name="Goeker M."/>
        </authorList>
    </citation>
    <scope>NUCLEOTIDE SEQUENCE [LARGE SCALE GENOMIC DNA]</scope>
    <source>
        <strain evidence="9 10">DSM 17023</strain>
    </source>
</reference>
<protein>
    <submittedName>
        <fullName evidence="9">Radical SAM protein with 4Fe4S-binding SPASM domain</fullName>
    </submittedName>
</protein>
<accession>A0A2S3UJA3</accession>
<evidence type="ECO:0000259" key="8">
    <source>
        <dbReference type="Pfam" id="PF13186"/>
    </source>
</evidence>
<keyword evidence="6" id="KW-0411">Iron-sulfur</keyword>
<sequence>MTWHTEVLNDRMAGYIGLEREMPYTLALLLHPQHRREEVRNRAKNYLAARRAECTRSPNVAHAPYHIVIDPSDVCNLRCPLCVHVTDPKGRQRTRMSMDQASRLLNKLGPLALRLDLFNWGEPLLNPDFAEIVAEASDLGLYTRTSSHFSFDPPLDWDRIVASGLRYIVASVDGSSEKAYRAYRKGGSLSAVHKNLRALRDAKQRAKSVWPVLEWQFLAFRHNVQELDDVRKNALELGADLIRCGGARAEMGSKTMIASADGVARSQDFLLDSSHPLSEYDVSGAKRRVEELSHCRWLWGKLAIHADGRLAPCWNGWRKTHDMGDTNEAEPLALWNSKNFRRARQLAETGGDPSCSTLCGPCAHHRSFVPPPDRDDEPIGDMSMLANAAQTILQETGHLVGEHLRQELAAILNDPEVTCP</sequence>
<evidence type="ECO:0000313" key="9">
    <source>
        <dbReference type="EMBL" id="POF27788.1"/>
    </source>
</evidence>
<name>A0A2S3UJA3_9HYPH</name>
<dbReference type="CDD" id="cd21109">
    <property type="entry name" value="SPASM"/>
    <property type="match status" value="1"/>
</dbReference>
<dbReference type="Gene3D" id="3.20.20.70">
    <property type="entry name" value="Aldolase class I"/>
    <property type="match status" value="1"/>
</dbReference>
<gene>
    <name evidence="9" type="ORF">CLV41_12114</name>
</gene>
<dbReference type="GO" id="GO:0051536">
    <property type="term" value="F:iron-sulfur cluster binding"/>
    <property type="evidence" value="ECO:0007669"/>
    <property type="project" value="UniProtKB-KW"/>
</dbReference>
<keyword evidence="3" id="KW-0949">S-adenosyl-L-methionine</keyword>
<dbReference type="EMBL" id="PPCN01000021">
    <property type="protein sequence ID" value="POF27788.1"/>
    <property type="molecule type" value="Genomic_DNA"/>
</dbReference>
<evidence type="ECO:0000259" key="7">
    <source>
        <dbReference type="Pfam" id="PF04055"/>
    </source>
</evidence>
<dbReference type="PANTHER" id="PTHR11228">
    <property type="entry name" value="RADICAL SAM DOMAIN PROTEIN"/>
    <property type="match status" value="1"/>
</dbReference>
<comment type="caution">
    <text evidence="9">The sequence shown here is derived from an EMBL/GenBank/DDBJ whole genome shotgun (WGS) entry which is preliminary data.</text>
</comment>
<dbReference type="OrthoDB" id="9792276at2"/>
<proteinExistence type="predicted"/>
<dbReference type="SFLD" id="SFLDS00029">
    <property type="entry name" value="Radical_SAM"/>
    <property type="match status" value="1"/>
</dbReference>
<dbReference type="GO" id="GO:0046872">
    <property type="term" value="F:metal ion binding"/>
    <property type="evidence" value="ECO:0007669"/>
    <property type="project" value="UniProtKB-KW"/>
</dbReference>
<dbReference type="SUPFAM" id="SSF102114">
    <property type="entry name" value="Radical SAM enzymes"/>
    <property type="match status" value="1"/>
</dbReference>
<dbReference type="Pfam" id="PF13186">
    <property type="entry name" value="SPASM"/>
    <property type="match status" value="1"/>
</dbReference>
<dbReference type="PANTHER" id="PTHR11228:SF34">
    <property type="entry name" value="TUNGSTEN-CONTAINING ALDEHYDE FERREDOXIN OXIDOREDUCTASE COFACTOR MODIFYING PROTEIN"/>
    <property type="match status" value="1"/>
</dbReference>
<feature type="domain" description="4Fe4S-binding SPASM" evidence="8">
    <location>
        <begin position="295"/>
        <end position="362"/>
    </location>
</feature>
<keyword evidence="4" id="KW-0479">Metal-binding</keyword>
<keyword evidence="5" id="KW-0408">Iron</keyword>
<feature type="domain" description="Radical SAM core" evidence="7">
    <location>
        <begin position="71"/>
        <end position="205"/>
    </location>
</feature>
<dbReference type="SFLD" id="SFLDG01387">
    <property type="entry name" value="BtrN-like_SPASM_domain_contain"/>
    <property type="match status" value="1"/>
</dbReference>
<dbReference type="Proteomes" id="UP000236959">
    <property type="component" value="Unassembled WGS sequence"/>
</dbReference>
<evidence type="ECO:0000256" key="4">
    <source>
        <dbReference type="ARBA" id="ARBA00022723"/>
    </source>
</evidence>
<dbReference type="InterPro" id="IPR050377">
    <property type="entry name" value="Radical_SAM_PqqE_MftC-like"/>
</dbReference>
<dbReference type="InterPro" id="IPR013785">
    <property type="entry name" value="Aldolase_TIM"/>
</dbReference>
<organism evidence="9 10">
    <name type="scientific">Roseibium marinum</name>
    <dbReference type="NCBI Taxonomy" id="281252"/>
    <lineage>
        <taxon>Bacteria</taxon>
        <taxon>Pseudomonadati</taxon>
        <taxon>Pseudomonadota</taxon>
        <taxon>Alphaproteobacteria</taxon>
        <taxon>Hyphomicrobiales</taxon>
        <taxon>Stappiaceae</taxon>
        <taxon>Roseibium</taxon>
    </lineage>
</organism>
<dbReference type="InterPro" id="IPR023885">
    <property type="entry name" value="4Fe4S-binding_SPASM_dom"/>
</dbReference>
<comment type="cofactor">
    <cofactor evidence="1">
        <name>[4Fe-4S] cluster</name>
        <dbReference type="ChEBI" id="CHEBI:49883"/>
    </cofactor>
</comment>
<evidence type="ECO:0000256" key="1">
    <source>
        <dbReference type="ARBA" id="ARBA00001966"/>
    </source>
</evidence>
<evidence type="ECO:0000256" key="5">
    <source>
        <dbReference type="ARBA" id="ARBA00023004"/>
    </source>
</evidence>
<dbReference type="CDD" id="cd01335">
    <property type="entry name" value="Radical_SAM"/>
    <property type="match status" value="1"/>
</dbReference>
<dbReference type="Pfam" id="PF04055">
    <property type="entry name" value="Radical_SAM"/>
    <property type="match status" value="1"/>
</dbReference>
<dbReference type="InterPro" id="IPR058240">
    <property type="entry name" value="rSAM_sf"/>
</dbReference>
<dbReference type="SFLD" id="SFLDG01067">
    <property type="entry name" value="SPASM/twitch_domain_containing"/>
    <property type="match status" value="1"/>
</dbReference>
<evidence type="ECO:0000256" key="2">
    <source>
        <dbReference type="ARBA" id="ARBA00022485"/>
    </source>
</evidence>
<dbReference type="InterPro" id="IPR034391">
    <property type="entry name" value="AdoMet-like_SPASM_containing"/>
</dbReference>
<evidence type="ECO:0000256" key="3">
    <source>
        <dbReference type="ARBA" id="ARBA00022691"/>
    </source>
</evidence>
<evidence type="ECO:0000256" key="6">
    <source>
        <dbReference type="ARBA" id="ARBA00023014"/>
    </source>
</evidence>
<keyword evidence="10" id="KW-1185">Reference proteome</keyword>
<evidence type="ECO:0000313" key="10">
    <source>
        <dbReference type="Proteomes" id="UP000236959"/>
    </source>
</evidence>
<keyword evidence="2" id="KW-0004">4Fe-4S</keyword>